<gene>
    <name evidence="2" type="ORF">IM811_015893</name>
</gene>
<name>A0A8H7TI27_BIOOC</name>
<reference evidence="2" key="1">
    <citation type="submission" date="2020-10" db="EMBL/GenBank/DDBJ databases">
        <title>High-Quality Genome Resource of Clonostachys rosea strain S41 by Oxford Nanopore Long-Read Sequencing.</title>
        <authorList>
            <person name="Wang H."/>
        </authorList>
    </citation>
    <scope>NUCLEOTIDE SEQUENCE</scope>
    <source>
        <strain evidence="2">S41</strain>
    </source>
</reference>
<dbReference type="PANTHER" id="PTHR42076:SF1">
    <property type="entry name" value="CYANOVIRIN-N DOMAIN-CONTAINING PROTEIN"/>
    <property type="match status" value="1"/>
</dbReference>
<feature type="domain" description="Cyanovirin-N" evidence="1">
    <location>
        <begin position="2"/>
        <end position="99"/>
    </location>
</feature>
<dbReference type="Gene3D" id="2.30.60.10">
    <property type="entry name" value="Cyanovirin-N"/>
    <property type="match status" value="1"/>
</dbReference>
<proteinExistence type="predicted"/>
<dbReference type="EMBL" id="JADCTT010000007">
    <property type="protein sequence ID" value="KAF9749866.1"/>
    <property type="molecule type" value="Genomic_DNA"/>
</dbReference>
<comment type="caution">
    <text evidence="2">The sequence shown here is derived from an EMBL/GenBank/DDBJ whole genome shotgun (WGS) entry which is preliminary data.</text>
</comment>
<dbReference type="SUPFAM" id="SSF51322">
    <property type="entry name" value="Cyanovirin-N"/>
    <property type="match status" value="1"/>
</dbReference>
<evidence type="ECO:0000313" key="3">
    <source>
        <dbReference type="Proteomes" id="UP000616885"/>
    </source>
</evidence>
<dbReference type="InterPro" id="IPR011058">
    <property type="entry name" value="Cyanovirin-N"/>
</dbReference>
<dbReference type="PANTHER" id="PTHR42076">
    <property type="entry name" value="CYANOVIRIN-N HOMOLOG"/>
    <property type="match status" value="1"/>
</dbReference>
<evidence type="ECO:0000313" key="2">
    <source>
        <dbReference type="EMBL" id="KAF9749866.1"/>
    </source>
</evidence>
<accession>A0A8H7TI27</accession>
<dbReference type="InterPro" id="IPR036673">
    <property type="entry name" value="Cyanovirin-N_sf"/>
</dbReference>
<organism evidence="2 3">
    <name type="scientific">Bionectria ochroleuca</name>
    <name type="common">Gliocladium roseum</name>
    <dbReference type="NCBI Taxonomy" id="29856"/>
    <lineage>
        <taxon>Eukaryota</taxon>
        <taxon>Fungi</taxon>
        <taxon>Dikarya</taxon>
        <taxon>Ascomycota</taxon>
        <taxon>Pezizomycotina</taxon>
        <taxon>Sordariomycetes</taxon>
        <taxon>Hypocreomycetidae</taxon>
        <taxon>Hypocreales</taxon>
        <taxon>Bionectriaceae</taxon>
        <taxon>Clonostachys</taxon>
    </lineage>
</organism>
<evidence type="ECO:0000259" key="1">
    <source>
        <dbReference type="SMART" id="SM01111"/>
    </source>
</evidence>
<dbReference type="SMART" id="SM01111">
    <property type="entry name" value="CVNH"/>
    <property type="match status" value="1"/>
</dbReference>
<protein>
    <recommendedName>
        <fullName evidence="1">Cyanovirin-N domain-containing protein</fullName>
    </recommendedName>
</protein>
<dbReference type="AlphaFoldDB" id="A0A8H7TI27"/>
<dbReference type="Pfam" id="PF08881">
    <property type="entry name" value="CVNH"/>
    <property type="match status" value="1"/>
</dbReference>
<sequence>MSFHHSASNIRVEDGHILVADLENGESRINLDDFIGNDNGNFQWGGVNFSGSAEDIRFELEGDGQPILRARLGDVEGNLHDRDINLSERIGNDNGNLNFA</sequence>
<dbReference type="Proteomes" id="UP000616885">
    <property type="component" value="Unassembled WGS sequence"/>
</dbReference>